<organism evidence="8 9">
    <name type="scientific">Paratrimastix pyriformis</name>
    <dbReference type="NCBI Taxonomy" id="342808"/>
    <lineage>
        <taxon>Eukaryota</taxon>
        <taxon>Metamonada</taxon>
        <taxon>Preaxostyla</taxon>
        <taxon>Paratrimastigidae</taxon>
        <taxon>Paratrimastix</taxon>
    </lineage>
</organism>
<feature type="transmembrane region" description="Helical" evidence="7">
    <location>
        <begin position="237"/>
        <end position="256"/>
    </location>
</feature>
<comment type="similarity">
    <text evidence="2">Belongs to the ADIPOR family.</text>
</comment>
<evidence type="ECO:0000313" key="9">
    <source>
        <dbReference type="Proteomes" id="UP001141327"/>
    </source>
</evidence>
<dbReference type="PANTHER" id="PTHR20855">
    <property type="entry name" value="ADIPOR/PROGESTIN RECEPTOR-RELATED"/>
    <property type="match status" value="1"/>
</dbReference>
<dbReference type="PANTHER" id="PTHR20855:SF52">
    <property type="entry name" value="ADIPONECTIN RECEPTOR PROTEIN"/>
    <property type="match status" value="1"/>
</dbReference>
<accession>A0ABQ8UX79</accession>
<evidence type="ECO:0000256" key="4">
    <source>
        <dbReference type="ARBA" id="ARBA00022989"/>
    </source>
</evidence>
<evidence type="ECO:0000256" key="5">
    <source>
        <dbReference type="ARBA" id="ARBA00023136"/>
    </source>
</evidence>
<proteinExistence type="inferred from homology"/>
<evidence type="ECO:0000256" key="1">
    <source>
        <dbReference type="ARBA" id="ARBA00004141"/>
    </source>
</evidence>
<keyword evidence="9" id="KW-1185">Reference proteome</keyword>
<evidence type="ECO:0000256" key="6">
    <source>
        <dbReference type="SAM" id="MobiDB-lite"/>
    </source>
</evidence>
<dbReference type="InterPro" id="IPR004254">
    <property type="entry name" value="AdipoR/HlyIII-related"/>
</dbReference>
<gene>
    <name evidence="8" type="ORF">PAPYR_325</name>
</gene>
<keyword evidence="5 7" id="KW-0472">Membrane</keyword>
<comment type="subcellular location">
    <subcellularLocation>
        <location evidence="1">Membrane</location>
        <topology evidence="1">Multi-pass membrane protein</topology>
    </subcellularLocation>
</comment>
<keyword evidence="4 7" id="KW-1133">Transmembrane helix</keyword>
<name>A0ABQ8UX79_9EUKA</name>
<dbReference type="Pfam" id="PF03006">
    <property type="entry name" value="HlyIII"/>
    <property type="match status" value="1"/>
</dbReference>
<evidence type="ECO:0000256" key="2">
    <source>
        <dbReference type="ARBA" id="ARBA00007018"/>
    </source>
</evidence>
<feature type="transmembrane region" description="Helical" evidence="7">
    <location>
        <begin position="277"/>
        <end position="298"/>
    </location>
</feature>
<keyword evidence="8" id="KW-0675">Receptor</keyword>
<feature type="region of interest" description="Disordered" evidence="6">
    <location>
        <begin position="1"/>
        <end position="35"/>
    </location>
</feature>
<evidence type="ECO:0000256" key="7">
    <source>
        <dbReference type="SAM" id="Phobius"/>
    </source>
</evidence>
<reference evidence="8" key="1">
    <citation type="journal article" date="2022" name="bioRxiv">
        <title>Genomics of Preaxostyla Flagellates Illuminates Evolutionary Transitions and the Path Towards Mitochondrial Loss.</title>
        <authorList>
            <person name="Novak L.V.F."/>
            <person name="Treitli S.C."/>
            <person name="Pyrih J."/>
            <person name="Halakuc P."/>
            <person name="Pipaliya S.V."/>
            <person name="Vacek V."/>
            <person name="Brzon O."/>
            <person name="Soukal P."/>
            <person name="Eme L."/>
            <person name="Dacks J.B."/>
            <person name="Karnkowska A."/>
            <person name="Elias M."/>
            <person name="Hampl V."/>
        </authorList>
    </citation>
    <scope>NUCLEOTIDE SEQUENCE</scope>
    <source>
        <strain evidence="8">RCP-MX</strain>
    </source>
</reference>
<feature type="transmembrane region" description="Helical" evidence="7">
    <location>
        <begin position="208"/>
        <end position="231"/>
    </location>
</feature>
<comment type="caution">
    <text evidence="8">The sequence shown here is derived from an EMBL/GenBank/DDBJ whole genome shotgun (WGS) entry which is preliminary data.</text>
</comment>
<evidence type="ECO:0000256" key="3">
    <source>
        <dbReference type="ARBA" id="ARBA00022692"/>
    </source>
</evidence>
<feature type="transmembrane region" description="Helical" evidence="7">
    <location>
        <begin position="113"/>
        <end position="133"/>
    </location>
</feature>
<protein>
    <submittedName>
        <fullName evidence="8">Adiponectin receptor 1b</fullName>
    </submittedName>
</protein>
<feature type="transmembrane region" description="Helical" evidence="7">
    <location>
        <begin position="86"/>
        <end position="107"/>
    </location>
</feature>
<dbReference type="Proteomes" id="UP001141327">
    <property type="component" value="Unassembled WGS sequence"/>
</dbReference>
<sequence length="306" mass="34204">MTISNSASPSDIEAQKSPPVKTESIPQKDGVGEDVPLIQPACTPGLYGYDETPEIIRSPYLLTGYRLYYSWGQCFRSMFQVHNETVNILTHFFGGIFFLIMMIYSATLTARVAVAQCIYCFAACTLLFASTAYHTFSVDLPKYTLFLRFDLSSICVLIALSYVPPVSFGFLCYPTLVTIYLVIIIVLAACASVVCILPCFLPCRVLRASLLLVVGWFALFPVGNAVYLYGWAGAWPLASRLLIMGGFYSVGCFFYLSRIPERFAPGKFDNWGHSHQLWHFFILAAAIYHYWAMISLYADQAAIGRC</sequence>
<feature type="transmembrane region" description="Helical" evidence="7">
    <location>
        <begin position="177"/>
        <end position="201"/>
    </location>
</feature>
<feature type="transmembrane region" description="Helical" evidence="7">
    <location>
        <begin position="145"/>
        <end position="165"/>
    </location>
</feature>
<evidence type="ECO:0000313" key="8">
    <source>
        <dbReference type="EMBL" id="KAJ4463071.1"/>
    </source>
</evidence>
<keyword evidence="3 7" id="KW-0812">Transmembrane</keyword>
<dbReference type="EMBL" id="JAPMOS010000001">
    <property type="protein sequence ID" value="KAJ4463071.1"/>
    <property type="molecule type" value="Genomic_DNA"/>
</dbReference>